<feature type="domain" description="Immunoglobulin" evidence="6">
    <location>
        <begin position="478"/>
        <end position="576"/>
    </location>
</feature>
<accession>A0A2G9SKG3</accession>
<organism evidence="7 8">
    <name type="scientific">Aquarana catesbeiana</name>
    <name type="common">American bullfrog</name>
    <name type="synonym">Rana catesbeiana</name>
    <dbReference type="NCBI Taxonomy" id="8400"/>
    <lineage>
        <taxon>Eukaryota</taxon>
        <taxon>Metazoa</taxon>
        <taxon>Chordata</taxon>
        <taxon>Craniata</taxon>
        <taxon>Vertebrata</taxon>
        <taxon>Euteleostomi</taxon>
        <taxon>Amphibia</taxon>
        <taxon>Batrachia</taxon>
        <taxon>Anura</taxon>
        <taxon>Neobatrachia</taxon>
        <taxon>Ranoidea</taxon>
        <taxon>Ranidae</taxon>
        <taxon>Aquarana</taxon>
    </lineage>
</organism>
<comment type="subcellular location">
    <subcellularLocation>
        <location evidence="1">Membrane</location>
    </subcellularLocation>
</comment>
<dbReference type="InterPro" id="IPR036179">
    <property type="entry name" value="Ig-like_dom_sf"/>
</dbReference>
<dbReference type="Gene3D" id="2.60.40.10">
    <property type="entry name" value="Immunoglobulins"/>
    <property type="match status" value="3"/>
</dbReference>
<feature type="region of interest" description="Disordered" evidence="5">
    <location>
        <begin position="51"/>
        <end position="119"/>
    </location>
</feature>
<keyword evidence="4" id="KW-0325">Glycoprotein</keyword>
<dbReference type="EMBL" id="KV922851">
    <property type="protein sequence ID" value="PIO40598.1"/>
    <property type="molecule type" value="Genomic_DNA"/>
</dbReference>
<reference evidence="8" key="1">
    <citation type="journal article" date="2017" name="Nat. Commun.">
        <title>The North American bullfrog draft genome provides insight into hormonal regulation of long noncoding RNA.</title>
        <authorList>
            <person name="Hammond S.A."/>
            <person name="Warren R.L."/>
            <person name="Vandervalk B.P."/>
            <person name="Kucuk E."/>
            <person name="Khan H."/>
            <person name="Gibb E.A."/>
            <person name="Pandoh P."/>
            <person name="Kirk H."/>
            <person name="Zhao Y."/>
            <person name="Jones M."/>
            <person name="Mungall A.J."/>
            <person name="Coope R."/>
            <person name="Pleasance S."/>
            <person name="Moore R.A."/>
            <person name="Holt R.A."/>
            <person name="Round J.M."/>
            <person name="Ohora S."/>
            <person name="Walle B.V."/>
            <person name="Veldhoen N."/>
            <person name="Helbing C.C."/>
            <person name="Birol I."/>
        </authorList>
    </citation>
    <scope>NUCLEOTIDE SEQUENCE [LARGE SCALE GENOMIC DNA]</scope>
</reference>
<gene>
    <name evidence="7" type="ORF">AB205_0154110</name>
</gene>
<dbReference type="GO" id="GO:0016020">
    <property type="term" value="C:membrane"/>
    <property type="evidence" value="ECO:0007669"/>
    <property type="project" value="UniProtKB-SubCell"/>
</dbReference>
<dbReference type="Proteomes" id="UP000228934">
    <property type="component" value="Unassembled WGS sequence"/>
</dbReference>
<evidence type="ECO:0000313" key="8">
    <source>
        <dbReference type="Proteomes" id="UP000228934"/>
    </source>
</evidence>
<evidence type="ECO:0000256" key="2">
    <source>
        <dbReference type="ARBA" id="ARBA00022729"/>
    </source>
</evidence>
<evidence type="ECO:0000256" key="5">
    <source>
        <dbReference type="SAM" id="MobiDB-lite"/>
    </source>
</evidence>
<keyword evidence="3" id="KW-0472">Membrane</keyword>
<dbReference type="SUPFAM" id="SSF48726">
    <property type="entry name" value="Immunoglobulin"/>
    <property type="match status" value="3"/>
</dbReference>
<evidence type="ECO:0000313" key="7">
    <source>
        <dbReference type="EMBL" id="PIO40598.1"/>
    </source>
</evidence>
<dbReference type="AlphaFoldDB" id="A0A2G9SKG3"/>
<name>A0A2G9SKG3_AQUCT</name>
<keyword evidence="2" id="KW-0732">Signal</keyword>
<sequence length="607" mass="67005">MYYQDPDVSVPASQPDVSVPASQPDVSVPASQPDVSVPVFQLEVPVPALQLDVPTLQPDEPAAELEVPTPAAEPDVPTPAAEPDVPTPAAEPDVPTPAAEPDVPPSAAQPDVPPSAAQPVVPMPVSTVLSEGPVPAAWSDVSVPAVQSDEPAAQLEDPEPAVCPEVPDAQPEVPVAQPDVPPFVILLDAIYYGQLQPVGASEGRSFEMGYCQEMFHPLVISVIWHAVLRSTSSPTKKNDELFKYSVLACLICLLTIKAEAFCGEKTSLSATDGRVVVLHPVVAKTEELSIILWIREDLTEIATIQYLNESAEIQNNGGDKVNTSRDGSLTINNFTMEDQGTYIVVIKRLNQSDCKHMYDVSMSEKSPCGDMKDIAGREEEEITLPLDVNRKQLKIVYWFLPRGDLLAKTKPGGYIQPQSDYDRRLKTLPDGSLTIMKLTIKDQGIYVANVHMYSGRSCLQMYNVTISSIIPERAKTKTVNLFSYEEQKVDLPLPKHLVDQVEDVFWMKDYSKHITTTFKNGSLHVLDSRYQGRLYSTSNGSLIIHDLRIEDRGKYSADIHLINKELYTQIYHLSIYSKLVMFVFLKIGKKLSKNVCHMLSVDREIAY</sequence>
<dbReference type="PANTHER" id="PTHR12080">
    <property type="entry name" value="SIGNALING LYMPHOCYTIC ACTIVATION MOLECULE"/>
    <property type="match status" value="1"/>
</dbReference>
<dbReference type="InterPro" id="IPR013783">
    <property type="entry name" value="Ig-like_fold"/>
</dbReference>
<feature type="domain" description="Immunoglobulin" evidence="6">
    <location>
        <begin position="371"/>
        <end position="462"/>
    </location>
</feature>
<dbReference type="PANTHER" id="PTHR12080:SF55">
    <property type="entry name" value="LYMPHOCYTE FUNCTION-ASSOCIATED ANTIGEN 3"/>
    <property type="match status" value="1"/>
</dbReference>
<evidence type="ECO:0000256" key="4">
    <source>
        <dbReference type="ARBA" id="ARBA00023180"/>
    </source>
</evidence>
<dbReference type="SMART" id="SM00409">
    <property type="entry name" value="IG"/>
    <property type="match status" value="3"/>
</dbReference>
<dbReference type="InterPro" id="IPR003599">
    <property type="entry name" value="Ig_sub"/>
</dbReference>
<proteinExistence type="predicted"/>
<evidence type="ECO:0000259" key="6">
    <source>
        <dbReference type="SMART" id="SM00409"/>
    </source>
</evidence>
<dbReference type="InterPro" id="IPR015631">
    <property type="entry name" value="CD2/SLAM_rcpt"/>
</dbReference>
<evidence type="ECO:0000256" key="3">
    <source>
        <dbReference type="ARBA" id="ARBA00023136"/>
    </source>
</evidence>
<feature type="domain" description="Immunoglobulin" evidence="6">
    <location>
        <begin position="265"/>
        <end position="361"/>
    </location>
</feature>
<protein>
    <recommendedName>
        <fullName evidence="6">Immunoglobulin domain-containing protein</fullName>
    </recommendedName>
</protein>
<feature type="region of interest" description="Disordered" evidence="5">
    <location>
        <begin position="1"/>
        <end position="32"/>
    </location>
</feature>
<feature type="compositionally biased region" description="Polar residues" evidence="5">
    <location>
        <begin position="11"/>
        <end position="32"/>
    </location>
</feature>
<keyword evidence="8" id="KW-1185">Reference proteome</keyword>
<dbReference type="OrthoDB" id="9907841at2759"/>
<evidence type="ECO:0000256" key="1">
    <source>
        <dbReference type="ARBA" id="ARBA00004370"/>
    </source>
</evidence>